<feature type="compositionally biased region" description="Low complexity" evidence="1">
    <location>
        <begin position="353"/>
        <end position="363"/>
    </location>
</feature>
<keyword evidence="3" id="KW-1185">Reference proteome</keyword>
<organism evidence="2 3">
    <name type="scientific">Candidatus Methylacidithermus pantelleriae</name>
    <dbReference type="NCBI Taxonomy" id="2744239"/>
    <lineage>
        <taxon>Bacteria</taxon>
        <taxon>Pseudomonadati</taxon>
        <taxon>Verrucomicrobiota</taxon>
        <taxon>Methylacidiphilae</taxon>
        <taxon>Methylacidiphilales</taxon>
        <taxon>Methylacidiphilaceae</taxon>
        <taxon>Candidatus Methylacidithermus</taxon>
    </lineage>
</organism>
<evidence type="ECO:0000313" key="2">
    <source>
        <dbReference type="EMBL" id="CAF0701662.1"/>
    </source>
</evidence>
<proteinExistence type="predicted"/>
<dbReference type="Proteomes" id="UP000663859">
    <property type="component" value="Unassembled WGS sequence"/>
</dbReference>
<sequence length="486" mass="52665">MSPDLPNTGRSGAWRLRDRRSRGRMAAAATPSSANGRTHALAALPPVGDVREVLHPDPGDRHLDGGPDDAFTGFGVHVPNRSHLFVGLLPELFSSALAAIGGKTMTQRKRVVARVAQLSAAKDFARAYGGEVLLCDLYAQHGAGCQSVAIFPLDDGAPIPCPVANDPFRFLWPTRGRDARWVLAPLQRELDASIDRGKQDPLTLKRIGALVKVHAGMGKADGRNGWLLPDACPCLLSPAGLAHRQDGIAIHLSTQGRCLVQQGVGAPLVQGYSVPDAMLGHHRNDPVTNVGVGQGEWSRRSCFFRRKIPFDRRRPHPNVSPSSGDMLRTLERTGDTLGAPIVSRADGLRRRPQLAAPQPLLPRNETVEPPPGRDALEELNGIGHGDTRRDAHKKVTVNRLDLLGDHRLPSFGVDRIQYRSRFPQPSPGQHVAPILRRPNQMIDRWIDPIPVGDPLDDPPHPTPHGALGTVAIARATEIAGFFAENL</sequence>
<evidence type="ECO:0000313" key="3">
    <source>
        <dbReference type="Proteomes" id="UP000663859"/>
    </source>
</evidence>
<feature type="region of interest" description="Disordered" evidence="1">
    <location>
        <begin position="19"/>
        <end position="38"/>
    </location>
</feature>
<name>A0A8J2BQD2_9BACT</name>
<reference evidence="2" key="1">
    <citation type="submission" date="2021-02" db="EMBL/GenBank/DDBJ databases">
        <authorList>
            <person name="Cremers G."/>
            <person name="Picone N."/>
        </authorList>
    </citation>
    <scope>NUCLEOTIDE SEQUENCE</scope>
    <source>
        <strain evidence="2">PQ17</strain>
    </source>
</reference>
<gene>
    <name evidence="2" type="ORF">MPNT_400005</name>
</gene>
<comment type="caution">
    <text evidence="2">The sequence shown here is derived from an EMBL/GenBank/DDBJ whole genome shotgun (WGS) entry which is preliminary data.</text>
</comment>
<protein>
    <submittedName>
        <fullName evidence="2">Uncharacterized protein</fullName>
    </submittedName>
</protein>
<accession>A0A8J2BQD2</accession>
<feature type="region of interest" description="Disordered" evidence="1">
    <location>
        <begin position="345"/>
        <end position="374"/>
    </location>
</feature>
<dbReference type="EMBL" id="CAJNOB010000035">
    <property type="protein sequence ID" value="CAF0701662.1"/>
    <property type="molecule type" value="Genomic_DNA"/>
</dbReference>
<dbReference type="AlphaFoldDB" id="A0A8J2BQD2"/>
<evidence type="ECO:0000256" key="1">
    <source>
        <dbReference type="SAM" id="MobiDB-lite"/>
    </source>
</evidence>